<feature type="region of interest" description="Disordered" evidence="1">
    <location>
        <begin position="1"/>
        <end position="153"/>
    </location>
</feature>
<reference evidence="2" key="1">
    <citation type="submission" date="2021-01" db="EMBL/GenBank/DDBJ databases">
        <authorList>
            <person name="Corre E."/>
            <person name="Pelletier E."/>
            <person name="Niang G."/>
            <person name="Scheremetjew M."/>
            <person name="Finn R."/>
            <person name="Kale V."/>
            <person name="Holt S."/>
            <person name="Cochrane G."/>
            <person name="Meng A."/>
            <person name="Brown T."/>
            <person name="Cohen L."/>
        </authorList>
    </citation>
    <scope>NUCLEOTIDE SEQUENCE</scope>
    <source>
        <strain evidence="2">CCMP1510</strain>
    </source>
</reference>
<protein>
    <submittedName>
        <fullName evidence="2">Uncharacterized protein</fullName>
    </submittedName>
</protein>
<sequence>MDIRKFFPPAPKKKKLKSESLPSIPGFVDSLPRNLPSVSGGQLARNAIKPAVARRSQERRSVIMLNGDEPNSSIPRSYEMNERPRSQQQLPPRRMPRPPVTQLQRSGVSSWDEIPRRNEINEGPRSQQRLPPRRTPPIAQSQRSVVSRWDDDDEIEEVSGRSDTYIEMVQVPQLPGVQVRRFGVGKAVRSYSKVYVPLIFCAIGEVPLVATGSMQLVRQQTVATTDQIQHAITWWSDRFSCWNTWIKAIRALIEAETPLSFIREYILPTKGIVPLIFGKGGSSGFLPHPHARNQERILAAAGIDGEIACCIAFMTT</sequence>
<organism evidence="2">
    <name type="scientific">Aureoumbra lagunensis</name>
    <dbReference type="NCBI Taxonomy" id="44058"/>
    <lineage>
        <taxon>Eukaryota</taxon>
        <taxon>Sar</taxon>
        <taxon>Stramenopiles</taxon>
        <taxon>Ochrophyta</taxon>
        <taxon>Pelagophyceae</taxon>
        <taxon>Pelagomonadales</taxon>
        <taxon>Aureoumbra</taxon>
    </lineage>
</organism>
<evidence type="ECO:0000256" key="1">
    <source>
        <dbReference type="SAM" id="MobiDB-lite"/>
    </source>
</evidence>
<accession>A0A7S3NKS6</accession>
<gene>
    <name evidence="2" type="ORF">ALAG00032_LOCUS7427</name>
</gene>
<feature type="compositionally biased region" description="Basic and acidic residues" evidence="1">
    <location>
        <begin position="113"/>
        <end position="122"/>
    </location>
</feature>
<name>A0A7S3NKS6_9STRA</name>
<dbReference type="AlphaFoldDB" id="A0A7S3NKS6"/>
<proteinExistence type="predicted"/>
<evidence type="ECO:0000313" key="2">
    <source>
        <dbReference type="EMBL" id="CAE0366679.1"/>
    </source>
</evidence>
<dbReference type="EMBL" id="HBIJ01010848">
    <property type="protein sequence ID" value="CAE0366679.1"/>
    <property type="molecule type" value="Transcribed_RNA"/>
</dbReference>